<dbReference type="InterPro" id="IPR024434">
    <property type="entry name" value="TSCPD_dom"/>
</dbReference>
<evidence type="ECO:0000256" key="3">
    <source>
        <dbReference type="ARBA" id="ARBA00022634"/>
    </source>
</evidence>
<dbReference type="OrthoDB" id="9801525at2"/>
<comment type="catalytic activity">
    <reaction evidence="5">
        <text>a 2'-deoxyribonucleoside 5'-diphosphate + [thioredoxin]-disulfide + H2O = a ribonucleoside 5'-diphosphate + [thioredoxin]-dithiol</text>
        <dbReference type="Rhea" id="RHEA:23252"/>
        <dbReference type="Rhea" id="RHEA-COMP:10698"/>
        <dbReference type="Rhea" id="RHEA-COMP:10700"/>
        <dbReference type="ChEBI" id="CHEBI:15377"/>
        <dbReference type="ChEBI" id="CHEBI:29950"/>
        <dbReference type="ChEBI" id="CHEBI:50058"/>
        <dbReference type="ChEBI" id="CHEBI:57930"/>
        <dbReference type="ChEBI" id="CHEBI:73316"/>
        <dbReference type="EC" id="1.17.4.1"/>
    </reaction>
</comment>
<dbReference type="NCBIfam" id="TIGR03905">
    <property type="entry name" value="TIGR03905_4_Cys"/>
    <property type="match status" value="1"/>
</dbReference>
<keyword evidence="4" id="KW-0547">Nucleotide-binding</keyword>
<evidence type="ECO:0000313" key="7">
    <source>
        <dbReference type="EMBL" id="EXM39466.1"/>
    </source>
</evidence>
<proteinExistence type="inferred from homology"/>
<dbReference type="RefSeq" id="WP_024857760.1">
    <property type="nucleotide sequence ID" value="NZ_JEOB01000002.1"/>
</dbReference>
<evidence type="ECO:0000256" key="4">
    <source>
        <dbReference type="ARBA" id="ARBA00022741"/>
    </source>
</evidence>
<accession>A0A011VW24</accession>
<evidence type="ECO:0000259" key="6">
    <source>
        <dbReference type="Pfam" id="PF12637"/>
    </source>
</evidence>
<name>A0A011VW24_RUMAL</name>
<evidence type="ECO:0000256" key="2">
    <source>
        <dbReference type="ARBA" id="ARBA00012274"/>
    </source>
</evidence>
<evidence type="ECO:0000313" key="8">
    <source>
        <dbReference type="Proteomes" id="UP000021369"/>
    </source>
</evidence>
<organism evidence="7 8">
    <name type="scientific">Ruminococcus albus SY3</name>
    <dbReference type="NCBI Taxonomy" id="1341156"/>
    <lineage>
        <taxon>Bacteria</taxon>
        <taxon>Bacillati</taxon>
        <taxon>Bacillota</taxon>
        <taxon>Clostridia</taxon>
        <taxon>Eubacteriales</taxon>
        <taxon>Oscillospiraceae</taxon>
        <taxon>Ruminococcus</taxon>
    </lineage>
</organism>
<keyword evidence="8" id="KW-1185">Reference proteome</keyword>
<evidence type="ECO:0000256" key="1">
    <source>
        <dbReference type="ARBA" id="ARBA00007405"/>
    </source>
</evidence>
<dbReference type="EMBL" id="JEOB01000002">
    <property type="protein sequence ID" value="EXM39466.1"/>
    <property type="molecule type" value="Genomic_DNA"/>
</dbReference>
<dbReference type="EC" id="1.17.4.1" evidence="2"/>
<dbReference type="GO" id="GO:0071897">
    <property type="term" value="P:DNA biosynthetic process"/>
    <property type="evidence" value="ECO:0007669"/>
    <property type="project" value="UniProtKB-KW"/>
</dbReference>
<keyword evidence="3" id="KW-0237">DNA synthesis</keyword>
<dbReference type="AlphaFoldDB" id="A0A011VW24"/>
<dbReference type="PATRIC" id="fig|1341156.4.peg.1636"/>
<comment type="caution">
    <text evidence="7">The sequence shown here is derived from an EMBL/GenBank/DDBJ whole genome shotgun (WGS) entry which is preliminary data.</text>
</comment>
<dbReference type="GO" id="GO:0004748">
    <property type="term" value="F:ribonucleoside-diphosphate reductase activity, thioredoxin disulfide as acceptor"/>
    <property type="evidence" value="ECO:0007669"/>
    <property type="project" value="UniProtKB-EC"/>
</dbReference>
<gene>
    <name evidence="7" type="ORF">RASY3_06115</name>
</gene>
<sequence>MATYDYTPHGVCARKITFDIVDGKLHDVGFVGGCNGNLKAIGLLLEGKDPKEAISLLKGNDCSGRGTSCADQLAIAVEKALAENP</sequence>
<feature type="domain" description="TSCPD" evidence="6">
    <location>
        <begin position="5"/>
        <end position="80"/>
    </location>
</feature>
<comment type="similarity">
    <text evidence="1">Belongs to the ribonucleoside diphosphate reductase class-2 family.</text>
</comment>
<evidence type="ECO:0000256" key="5">
    <source>
        <dbReference type="ARBA" id="ARBA00047754"/>
    </source>
</evidence>
<reference evidence="7 8" key="1">
    <citation type="submission" date="2013-06" db="EMBL/GenBank/DDBJ databases">
        <title>Rumen cellulosomics: divergent fiber-degrading strategies revealed by comparative genome-wide analysis of six Ruminococcal strains.</title>
        <authorList>
            <person name="Dassa B."/>
            <person name="Borovok I."/>
            <person name="Lamed R."/>
            <person name="Flint H."/>
            <person name="Yeoman C.J."/>
            <person name="White B."/>
            <person name="Bayer E.A."/>
        </authorList>
    </citation>
    <scope>NUCLEOTIDE SEQUENCE [LARGE SCALE GENOMIC DNA]</scope>
    <source>
        <strain evidence="7 8">SY3</strain>
    </source>
</reference>
<dbReference type="GO" id="GO:0000166">
    <property type="term" value="F:nucleotide binding"/>
    <property type="evidence" value="ECO:0007669"/>
    <property type="project" value="UniProtKB-KW"/>
</dbReference>
<dbReference type="InterPro" id="IPR023806">
    <property type="entry name" value="CHP03905"/>
</dbReference>
<dbReference type="Proteomes" id="UP000021369">
    <property type="component" value="Unassembled WGS sequence"/>
</dbReference>
<dbReference type="Pfam" id="PF12637">
    <property type="entry name" value="TSCPD"/>
    <property type="match status" value="1"/>
</dbReference>
<protein>
    <recommendedName>
        <fullName evidence="2">ribonucleoside-diphosphate reductase</fullName>
        <ecNumber evidence="2">1.17.4.1</ecNumber>
    </recommendedName>
</protein>